<feature type="transmembrane region" description="Helical" evidence="2">
    <location>
        <begin position="35"/>
        <end position="55"/>
    </location>
</feature>
<protein>
    <submittedName>
        <fullName evidence="3">Na+/H+ antiporter subunit G</fullName>
    </submittedName>
</protein>
<evidence type="ECO:0000313" key="3">
    <source>
        <dbReference type="EMBL" id="WPF24906.1"/>
    </source>
</evidence>
<keyword evidence="2" id="KW-0472">Membrane</keyword>
<keyword evidence="2" id="KW-0812">Transmembrane</keyword>
<name>A0AAU0PZY8_9CORY</name>
<organism evidence="3 4">
    <name type="scientific">Corynebacterium pseudokroppenstedtii</name>
    <dbReference type="NCBI Taxonomy" id="2804917"/>
    <lineage>
        <taxon>Bacteria</taxon>
        <taxon>Bacillati</taxon>
        <taxon>Actinomycetota</taxon>
        <taxon>Actinomycetes</taxon>
        <taxon>Mycobacteriales</taxon>
        <taxon>Corynebacteriaceae</taxon>
        <taxon>Corynebacterium</taxon>
    </lineage>
</organism>
<dbReference type="NCBIfam" id="NF009318">
    <property type="entry name" value="PRK12674.2-3"/>
    <property type="match status" value="1"/>
</dbReference>
<feature type="compositionally biased region" description="Low complexity" evidence="1">
    <location>
        <begin position="113"/>
        <end position="122"/>
    </location>
</feature>
<proteinExistence type="predicted"/>
<feature type="region of interest" description="Disordered" evidence="1">
    <location>
        <begin position="99"/>
        <end position="133"/>
    </location>
</feature>
<dbReference type="RefSeq" id="WP_012732621.1">
    <property type="nucleotide sequence ID" value="NZ_CP137757.1"/>
</dbReference>
<feature type="transmembrane region" description="Helical" evidence="2">
    <location>
        <begin position="67"/>
        <end position="90"/>
    </location>
</feature>
<evidence type="ECO:0000313" key="4">
    <source>
        <dbReference type="Proteomes" id="UP001174314"/>
    </source>
</evidence>
<dbReference type="GO" id="GO:0098662">
    <property type="term" value="P:inorganic cation transmembrane transport"/>
    <property type="evidence" value="ECO:0007669"/>
    <property type="project" value="InterPro"/>
</dbReference>
<sequence>MIINIIISVLILIAAIAFLDEVIEMWRAPDALTRVNLTGPATGVGVPLLIIANMIRSIADGDEWYVVLVKSVIAIVACLMVASVGSFVMGRSVHAEQIRRGQSATMGKGAGYTGKAKTTTGTPLDGQAGADTD</sequence>
<dbReference type="GO" id="GO:0015297">
    <property type="term" value="F:antiporter activity"/>
    <property type="evidence" value="ECO:0007669"/>
    <property type="project" value="InterPro"/>
</dbReference>
<evidence type="ECO:0000256" key="2">
    <source>
        <dbReference type="SAM" id="Phobius"/>
    </source>
</evidence>
<keyword evidence="4" id="KW-1185">Reference proteome</keyword>
<dbReference type="KEGG" id="cpsk:Q0N40_10400"/>
<dbReference type="InterPro" id="IPR005133">
    <property type="entry name" value="PhaG_MnhG_YufB"/>
</dbReference>
<dbReference type="Pfam" id="PF03334">
    <property type="entry name" value="PhaG_MnhG_YufB"/>
    <property type="match status" value="1"/>
</dbReference>
<dbReference type="AlphaFoldDB" id="A0AAU0PZY8"/>
<accession>A0AAU0PZY8</accession>
<keyword evidence="2" id="KW-1133">Transmembrane helix</keyword>
<gene>
    <name evidence="3" type="ORF">Q0N40_10400</name>
</gene>
<dbReference type="EMBL" id="CP137757">
    <property type="protein sequence ID" value="WPF24906.1"/>
    <property type="molecule type" value="Genomic_DNA"/>
</dbReference>
<evidence type="ECO:0000256" key="1">
    <source>
        <dbReference type="SAM" id="MobiDB-lite"/>
    </source>
</evidence>
<reference evidence="3 4" key="1">
    <citation type="submission" date="2023-10" db="EMBL/GenBank/DDBJ databases">
        <title>complete genome sequence of Corynebacterium pseudokroppenstedtii P15-C1.</title>
        <authorList>
            <person name="Bruggemann H."/>
            <person name="Poehlein A."/>
        </authorList>
    </citation>
    <scope>NUCLEOTIDE SEQUENCE [LARGE SCALE GENOMIC DNA]</scope>
    <source>
        <strain evidence="3 4">P15_C1</strain>
    </source>
</reference>
<feature type="transmembrane region" description="Helical" evidence="2">
    <location>
        <begin position="6"/>
        <end position="23"/>
    </location>
</feature>
<dbReference type="Proteomes" id="UP001174314">
    <property type="component" value="Chromosome"/>
</dbReference>